<organism evidence="3 4">
    <name type="scientific">Steroidobacter gossypii</name>
    <dbReference type="NCBI Taxonomy" id="2805490"/>
    <lineage>
        <taxon>Bacteria</taxon>
        <taxon>Pseudomonadati</taxon>
        <taxon>Pseudomonadota</taxon>
        <taxon>Gammaproteobacteria</taxon>
        <taxon>Steroidobacterales</taxon>
        <taxon>Steroidobacteraceae</taxon>
        <taxon>Steroidobacter</taxon>
    </lineage>
</organism>
<feature type="region of interest" description="Disordered" evidence="1">
    <location>
        <begin position="72"/>
        <end position="101"/>
    </location>
</feature>
<dbReference type="RefSeq" id="WP_203165742.1">
    <property type="nucleotide sequence ID" value="NZ_JAEVLS010000001.1"/>
</dbReference>
<keyword evidence="4" id="KW-1185">Reference proteome</keyword>
<reference evidence="3 4" key="1">
    <citation type="journal article" date="2021" name="Int. J. Syst. Evol. Microbiol.">
        <title>Steroidobacter gossypii sp. nov., isolated from soil of cotton cropping field.</title>
        <authorList>
            <person name="Huang R."/>
            <person name="Yang S."/>
            <person name="Zhen C."/>
            <person name="Liu W."/>
        </authorList>
    </citation>
    <scope>NUCLEOTIDE SEQUENCE [LARGE SCALE GENOMIC DNA]</scope>
    <source>
        <strain evidence="3 4">S1-65</strain>
    </source>
</reference>
<gene>
    <name evidence="3" type="ORF">JM946_03470</name>
</gene>
<dbReference type="Proteomes" id="UP000661077">
    <property type="component" value="Unassembled WGS sequence"/>
</dbReference>
<evidence type="ECO:0000313" key="3">
    <source>
        <dbReference type="EMBL" id="MBM0103784.1"/>
    </source>
</evidence>
<dbReference type="EMBL" id="JAEVLS010000001">
    <property type="protein sequence ID" value="MBM0103784.1"/>
    <property type="molecule type" value="Genomic_DNA"/>
</dbReference>
<feature type="signal peptide" evidence="2">
    <location>
        <begin position="1"/>
        <end position="23"/>
    </location>
</feature>
<evidence type="ECO:0000256" key="2">
    <source>
        <dbReference type="SAM" id="SignalP"/>
    </source>
</evidence>
<keyword evidence="2" id="KW-0732">Signal</keyword>
<evidence type="ECO:0000256" key="1">
    <source>
        <dbReference type="SAM" id="MobiDB-lite"/>
    </source>
</evidence>
<comment type="caution">
    <text evidence="3">The sequence shown here is derived from an EMBL/GenBank/DDBJ whole genome shotgun (WGS) entry which is preliminary data.</text>
</comment>
<name>A0ABS1WS50_9GAMM</name>
<feature type="chain" id="PRO_5046896696" evidence="2">
    <location>
        <begin position="24"/>
        <end position="229"/>
    </location>
</feature>
<accession>A0ABS1WS50</accession>
<sequence length="229" mass="26170">MKPLLHRAVSVFVLCLWSALALADFDATPKRPVELARFWVLNTQSSDDPEAMLAERQAKEWERFERMRRRVEGARPAGMPPPIDVDASPSEAGRRGPRPWQRRQQENLYRMLAVSPTLEIKQLGPTRFEFVSTVESRRVEAGSHTQVSMPEGQLADSEVGWDGEWFVIERRVNRGPRGLEKFRVTKNGQLEYYMKWSGNSELAGMKVVRFFDRRTGPAPAPNPDHGPMP</sequence>
<protein>
    <submittedName>
        <fullName evidence="3">Uncharacterized protein</fullName>
    </submittedName>
</protein>
<proteinExistence type="predicted"/>
<evidence type="ECO:0000313" key="4">
    <source>
        <dbReference type="Proteomes" id="UP000661077"/>
    </source>
</evidence>